<evidence type="ECO:0000256" key="1">
    <source>
        <dbReference type="ARBA" id="ARBA00023157"/>
    </source>
</evidence>
<dbReference type="PANTHER" id="PTHR10083:SF374">
    <property type="entry name" value="BPTI_KUNITZ INHIBITOR DOMAIN-CONTAINING PROTEIN"/>
    <property type="match status" value="1"/>
</dbReference>
<evidence type="ECO:0007829" key="5">
    <source>
        <dbReference type="PDB" id="7M67"/>
    </source>
</evidence>
<dbReference type="CDD" id="cd22614">
    <property type="entry name" value="Kunitz_TFPI1_2-like"/>
    <property type="match status" value="1"/>
</dbReference>
<protein>
    <submittedName>
        <fullName evidence="4">Putative kunitz-type protease inhibitor</fullName>
    </submittedName>
</protein>
<evidence type="ECO:0007829" key="6">
    <source>
        <dbReference type="PDB" id="7M73"/>
    </source>
</evidence>
<dbReference type="InterPro" id="IPR036880">
    <property type="entry name" value="Kunitz_BPTI_sf"/>
</dbReference>
<dbReference type="STRING" id="6183.A0A5K4F6V0"/>
<proteinExistence type="evidence at protein level"/>
<accession>A0A5K4F6V0</accession>
<feature type="chain" id="PRO_5024397459" evidence="2">
    <location>
        <begin position="21"/>
        <end position="191"/>
    </location>
</feature>
<dbReference type="PDB" id="7M73">
    <property type="method" value="NMR"/>
    <property type="chains" value="A=172-188"/>
</dbReference>
<dbReference type="PRINTS" id="PR00759">
    <property type="entry name" value="BASICPTASE"/>
</dbReference>
<evidence type="ECO:0000313" key="4">
    <source>
        <dbReference type="WBParaSite" id="Smp_311670.2"/>
    </source>
</evidence>
<feature type="domain" description="BPTI/Kunitz inhibitor" evidence="3">
    <location>
        <begin position="28"/>
        <end position="78"/>
    </location>
</feature>
<reference evidence="5 6" key="2">
    <citation type="journal article" date="2021" name="Biochim Biophys Acta Gen Subj">
        <title>Schistocins: Novel antimicrobial peptides encrypted in the Schistosoma mansoni Kunitz Inhibitor SmKI-1.</title>
        <authorList>
            <person name="Santos B.P.O."/>
            <person name="Alves E.S.F."/>
            <person name="Ferreira C.S."/>
            <person name="Ferreira-Silva A."/>
            <person name="Goes-Neto A."/>
            <person name="Verly R.M."/>
            <person name="Liao L.M."/>
            <person name="Oliveira S.C."/>
            <person name="de Magalhaes M.T.Q."/>
        </authorList>
    </citation>
    <scope>STRUCTURE BY NMR OF 172-191</scope>
</reference>
<dbReference type="GO" id="GO:0004867">
    <property type="term" value="F:serine-type endopeptidase inhibitor activity"/>
    <property type="evidence" value="ECO:0007669"/>
    <property type="project" value="InterPro"/>
</dbReference>
<dbReference type="SMART" id="SM00131">
    <property type="entry name" value="KU"/>
    <property type="match status" value="1"/>
</dbReference>
<dbReference type="InterPro" id="IPR050098">
    <property type="entry name" value="TFPI/VKTCI-like"/>
</dbReference>
<dbReference type="InParanoid" id="A0A5K4F6V0"/>
<evidence type="ECO:0000256" key="2">
    <source>
        <dbReference type="SAM" id="SignalP"/>
    </source>
</evidence>
<dbReference type="InterPro" id="IPR020901">
    <property type="entry name" value="Prtase_inh_Kunz-CS"/>
</dbReference>
<dbReference type="AlphaFoldDB" id="A0A5K4F6V0"/>
<dbReference type="FunFam" id="4.10.410.10:FF:000004">
    <property type="entry name" value="Tissue factor pathway inhibitor"/>
    <property type="match status" value="1"/>
</dbReference>
<dbReference type="Gene3D" id="4.10.410.10">
    <property type="entry name" value="Pancreatic trypsin inhibitor Kunitz domain"/>
    <property type="match status" value="1"/>
</dbReference>
<keyword evidence="1" id="KW-1015">Disulfide bond</keyword>
<evidence type="ECO:0000259" key="3">
    <source>
        <dbReference type="PROSITE" id="PS50279"/>
    </source>
</evidence>
<dbReference type="PROSITE" id="PS00280">
    <property type="entry name" value="BPTI_KUNITZ_1"/>
    <property type="match status" value="1"/>
</dbReference>
<dbReference type="GO" id="GO:0005615">
    <property type="term" value="C:extracellular space"/>
    <property type="evidence" value="ECO:0007669"/>
    <property type="project" value="TreeGrafter"/>
</dbReference>
<dbReference type="InterPro" id="IPR002223">
    <property type="entry name" value="Kunitz_BPTI"/>
</dbReference>
<feature type="signal peptide" evidence="2">
    <location>
        <begin position="1"/>
        <end position="20"/>
    </location>
</feature>
<keyword evidence="5 6" id="KW-0002">3D-structure</keyword>
<keyword evidence="2" id="KW-0732">Signal</keyword>
<reference evidence="4" key="1">
    <citation type="submission" date="2019-11" db="UniProtKB">
        <authorList>
            <consortium name="WormBaseParasite"/>
        </authorList>
    </citation>
    <scope>IDENTIFICATION</scope>
    <source>
        <strain evidence="4">Puerto Rican</strain>
    </source>
</reference>
<dbReference type="WBParaSite" id="Smp_311670.2">
    <property type="protein sequence ID" value="Smp_311670.2"/>
    <property type="gene ID" value="Smp_311670"/>
</dbReference>
<dbReference type="Pfam" id="PF00014">
    <property type="entry name" value="Kunitz_BPTI"/>
    <property type="match status" value="1"/>
</dbReference>
<sequence>MFSFCLYGTLLLICVQSVASYRKGNSDCLLDYDEGICRALLKRFYYDSVNQTCEIFYYGGCLGNGNNFLSKEECERKCGGQIYMTEKSFARSCDSLPLEILCHLNIKSFVLIFDDLFTIRHTSVPVIYKLLKNTETTKQMETTSTSIDRSDNTETTITTQKPLSVGAKIVLGILDIKNKVSNLFKKIKGEK</sequence>
<dbReference type="SUPFAM" id="SSF57362">
    <property type="entry name" value="BPTI-like"/>
    <property type="match status" value="1"/>
</dbReference>
<dbReference type="PANTHER" id="PTHR10083">
    <property type="entry name" value="KUNITZ-TYPE PROTEASE INHIBITOR-RELATED"/>
    <property type="match status" value="1"/>
</dbReference>
<dbReference type="SMR" id="A0A5K4F6V0"/>
<dbReference type="ExpressionAtlas" id="A0A5K4F6V0">
    <property type="expression patterns" value="baseline"/>
</dbReference>
<organism evidence="4">
    <name type="scientific">Schistosoma mansoni</name>
    <name type="common">Blood fluke</name>
    <dbReference type="NCBI Taxonomy" id="6183"/>
    <lineage>
        <taxon>Eukaryota</taxon>
        <taxon>Metazoa</taxon>
        <taxon>Spiralia</taxon>
        <taxon>Lophotrochozoa</taxon>
        <taxon>Platyhelminthes</taxon>
        <taxon>Trematoda</taxon>
        <taxon>Digenea</taxon>
        <taxon>Strigeidida</taxon>
        <taxon>Schistosomatoidea</taxon>
        <taxon>Schistosomatidae</taxon>
        <taxon>Schistosoma</taxon>
    </lineage>
</organism>
<dbReference type="PROSITE" id="PS50279">
    <property type="entry name" value="BPTI_KUNITZ_2"/>
    <property type="match status" value="1"/>
</dbReference>
<dbReference type="PDB" id="7M67">
    <property type="method" value="NMR"/>
    <property type="chains" value="A=172-191"/>
</dbReference>
<name>A0A5K4F6V0_SCHMA</name>